<organism evidence="2 3">
    <name type="scientific">Pisum sativum</name>
    <name type="common">Garden pea</name>
    <name type="synonym">Lathyrus oleraceus</name>
    <dbReference type="NCBI Taxonomy" id="3888"/>
    <lineage>
        <taxon>Eukaryota</taxon>
        <taxon>Viridiplantae</taxon>
        <taxon>Streptophyta</taxon>
        <taxon>Embryophyta</taxon>
        <taxon>Tracheophyta</taxon>
        <taxon>Spermatophyta</taxon>
        <taxon>Magnoliopsida</taxon>
        <taxon>eudicotyledons</taxon>
        <taxon>Gunneridae</taxon>
        <taxon>Pentapetalae</taxon>
        <taxon>rosids</taxon>
        <taxon>fabids</taxon>
        <taxon>Fabales</taxon>
        <taxon>Fabaceae</taxon>
        <taxon>Papilionoideae</taxon>
        <taxon>50 kb inversion clade</taxon>
        <taxon>NPAAA clade</taxon>
        <taxon>Hologalegina</taxon>
        <taxon>IRL clade</taxon>
        <taxon>Fabeae</taxon>
        <taxon>Lathyrus</taxon>
    </lineage>
</organism>
<dbReference type="EMBL" id="JAMSHJ010000007">
    <property type="protein sequence ID" value="KAI5391744.1"/>
    <property type="molecule type" value="Genomic_DNA"/>
</dbReference>
<evidence type="ECO:0000313" key="2">
    <source>
        <dbReference type="EMBL" id="KAI5391744.1"/>
    </source>
</evidence>
<comment type="caution">
    <text evidence="2">The sequence shown here is derived from an EMBL/GenBank/DDBJ whole genome shotgun (WGS) entry which is preliminary data.</text>
</comment>
<reference evidence="2 3" key="1">
    <citation type="journal article" date="2022" name="Nat. Genet.">
        <title>Improved pea reference genome and pan-genome highlight genomic features and evolutionary characteristics.</title>
        <authorList>
            <person name="Yang T."/>
            <person name="Liu R."/>
            <person name="Luo Y."/>
            <person name="Hu S."/>
            <person name="Wang D."/>
            <person name="Wang C."/>
            <person name="Pandey M.K."/>
            <person name="Ge S."/>
            <person name="Xu Q."/>
            <person name="Li N."/>
            <person name="Li G."/>
            <person name="Huang Y."/>
            <person name="Saxena R.K."/>
            <person name="Ji Y."/>
            <person name="Li M."/>
            <person name="Yan X."/>
            <person name="He Y."/>
            <person name="Liu Y."/>
            <person name="Wang X."/>
            <person name="Xiang C."/>
            <person name="Varshney R.K."/>
            <person name="Ding H."/>
            <person name="Gao S."/>
            <person name="Zong X."/>
        </authorList>
    </citation>
    <scope>NUCLEOTIDE SEQUENCE [LARGE SCALE GENOMIC DNA]</scope>
    <source>
        <strain evidence="2 3">cv. Zhongwan 6</strain>
    </source>
</reference>
<sequence>MASKQGRLTRGSSSRAALTPNAPTFRNLKFLSEAHAEKYLKLVDYHIVRERAFTLGDLKGFGEVGEVLQQRGWVSFNNLIHETNKSIDLEFYANATYGEVSVPVYPDDEMISLKAPLTALAIRRLQNMHQGEAAQNDPEDNQAGNDEGLYQPQVKHQPHQMQGQQASEFQRRVEAHAMGVTRWITEVSPTLYIEPLRFDPAFRDFYNQQEHHMSAKRLRTQFATDEEMDTYFTNQE</sequence>
<dbReference type="AlphaFoldDB" id="A0A9D4VZF1"/>
<dbReference type="Gramene" id="Psat07G0652400-T1">
    <property type="protein sequence ID" value="KAI5391744.1"/>
    <property type="gene ID" value="KIW84_076524"/>
</dbReference>
<accession>A0A9D4VZF1</accession>
<feature type="region of interest" description="Disordered" evidence="1">
    <location>
        <begin position="130"/>
        <end position="150"/>
    </location>
</feature>
<proteinExistence type="predicted"/>
<keyword evidence="3" id="KW-1185">Reference proteome</keyword>
<evidence type="ECO:0000256" key="1">
    <source>
        <dbReference type="SAM" id="MobiDB-lite"/>
    </source>
</evidence>
<feature type="compositionally biased region" description="Polar residues" evidence="1">
    <location>
        <begin position="10"/>
        <end position="20"/>
    </location>
</feature>
<protein>
    <submittedName>
        <fullName evidence="2">Uncharacterized protein</fullName>
    </submittedName>
</protein>
<dbReference type="Proteomes" id="UP001058974">
    <property type="component" value="Chromosome 7"/>
</dbReference>
<evidence type="ECO:0000313" key="3">
    <source>
        <dbReference type="Proteomes" id="UP001058974"/>
    </source>
</evidence>
<feature type="region of interest" description="Disordered" evidence="1">
    <location>
        <begin position="1"/>
        <end position="20"/>
    </location>
</feature>
<gene>
    <name evidence="2" type="ORF">KIW84_076524</name>
</gene>
<name>A0A9D4VZF1_PEA</name>